<protein>
    <submittedName>
        <fullName evidence="9">DMT family transporter</fullName>
    </submittedName>
</protein>
<organism evidence="9 10">
    <name type="scientific">Paenibacillus rhizovicinus</name>
    <dbReference type="NCBI Taxonomy" id="2704463"/>
    <lineage>
        <taxon>Bacteria</taxon>
        <taxon>Bacillati</taxon>
        <taxon>Bacillota</taxon>
        <taxon>Bacilli</taxon>
        <taxon>Bacillales</taxon>
        <taxon>Paenibacillaceae</taxon>
        <taxon>Paenibacillus</taxon>
    </lineage>
</organism>
<dbReference type="Gene3D" id="1.10.3730.20">
    <property type="match status" value="1"/>
</dbReference>
<keyword evidence="6 7" id="KW-0472">Membrane</keyword>
<evidence type="ECO:0000256" key="2">
    <source>
        <dbReference type="ARBA" id="ARBA00007362"/>
    </source>
</evidence>
<keyword evidence="3" id="KW-1003">Cell membrane</keyword>
<dbReference type="RefSeq" id="WP_162644853.1">
    <property type="nucleotide sequence ID" value="NZ_CP048286.1"/>
</dbReference>
<evidence type="ECO:0000256" key="6">
    <source>
        <dbReference type="ARBA" id="ARBA00023136"/>
    </source>
</evidence>
<name>A0A6C0P8I8_9BACL</name>
<dbReference type="InterPro" id="IPR037185">
    <property type="entry name" value="EmrE-like"/>
</dbReference>
<proteinExistence type="inferred from homology"/>
<comment type="similarity">
    <text evidence="2">Belongs to the EamA transporter family.</text>
</comment>
<evidence type="ECO:0000256" key="7">
    <source>
        <dbReference type="SAM" id="Phobius"/>
    </source>
</evidence>
<gene>
    <name evidence="9" type="ORF">GZH47_30505</name>
</gene>
<feature type="transmembrane region" description="Helical" evidence="7">
    <location>
        <begin position="214"/>
        <end position="233"/>
    </location>
</feature>
<dbReference type="Pfam" id="PF00892">
    <property type="entry name" value="EamA"/>
    <property type="match status" value="2"/>
</dbReference>
<dbReference type="EMBL" id="CP048286">
    <property type="protein sequence ID" value="QHW34701.1"/>
    <property type="molecule type" value="Genomic_DNA"/>
</dbReference>
<evidence type="ECO:0000313" key="9">
    <source>
        <dbReference type="EMBL" id="QHW34701.1"/>
    </source>
</evidence>
<dbReference type="Proteomes" id="UP000479114">
    <property type="component" value="Chromosome"/>
</dbReference>
<feature type="transmembrane region" description="Helical" evidence="7">
    <location>
        <begin position="96"/>
        <end position="115"/>
    </location>
</feature>
<evidence type="ECO:0000256" key="1">
    <source>
        <dbReference type="ARBA" id="ARBA00004651"/>
    </source>
</evidence>
<keyword evidence="4 7" id="KW-0812">Transmembrane</keyword>
<feature type="transmembrane region" description="Helical" evidence="7">
    <location>
        <begin position="34"/>
        <end position="54"/>
    </location>
</feature>
<keyword evidence="10" id="KW-1185">Reference proteome</keyword>
<evidence type="ECO:0000259" key="8">
    <source>
        <dbReference type="Pfam" id="PF00892"/>
    </source>
</evidence>
<reference evidence="9 10" key="1">
    <citation type="submission" date="2020-02" db="EMBL/GenBank/DDBJ databases">
        <title>Paenibacillus sp. nov., isolated from rhizosphere soil of tomato.</title>
        <authorList>
            <person name="Weon H.-Y."/>
            <person name="Lee S.A."/>
        </authorList>
    </citation>
    <scope>NUCLEOTIDE SEQUENCE [LARGE SCALE GENOMIC DNA]</scope>
    <source>
        <strain evidence="9 10">14171R-81</strain>
    </source>
</reference>
<sequence length="308" mass="32715">MPDRSVMSKLWGVSLLWGGNYVASAYLLRDFSPILLSFSRLVVMSLFLISVALINKSMRRPTKREWLLLLLAGISGTLINQLFYFTGLKHSTAGNAALIVALSPIMTMLLSRIFLKEAITWLKSAGSVTALAGVVCIVLYGGKSIGISIGDINLLIATLGLSVSLLFIRQLTIGMSSYEITIYATVIGTILMTPAVGFEALAGQSHGSHHLLQWLLLIGVAVIGQGVTGFWWNRGIAVVGPSVSAMFMNIPPFVAIIVSHFVLGDAVRAAQVGGGVLILAGVAIANFKPRAQASNSSSREAVSISQAD</sequence>
<feature type="transmembrane region" description="Helical" evidence="7">
    <location>
        <begin position="147"/>
        <end position="168"/>
    </location>
</feature>
<feature type="transmembrane region" description="Helical" evidence="7">
    <location>
        <begin position="66"/>
        <end position="84"/>
    </location>
</feature>
<dbReference type="InterPro" id="IPR000620">
    <property type="entry name" value="EamA_dom"/>
</dbReference>
<feature type="domain" description="EamA" evidence="8">
    <location>
        <begin position="149"/>
        <end position="286"/>
    </location>
</feature>
<dbReference type="AlphaFoldDB" id="A0A6C0P8I8"/>
<dbReference type="SUPFAM" id="SSF103481">
    <property type="entry name" value="Multidrug resistance efflux transporter EmrE"/>
    <property type="match status" value="2"/>
</dbReference>
<accession>A0A6C0P8I8</accession>
<dbReference type="InterPro" id="IPR050638">
    <property type="entry name" value="AA-Vitamin_Transporters"/>
</dbReference>
<evidence type="ECO:0000256" key="4">
    <source>
        <dbReference type="ARBA" id="ARBA00022692"/>
    </source>
</evidence>
<feature type="transmembrane region" description="Helical" evidence="7">
    <location>
        <begin position="122"/>
        <end position="141"/>
    </location>
</feature>
<feature type="transmembrane region" description="Helical" evidence="7">
    <location>
        <begin position="180"/>
        <end position="202"/>
    </location>
</feature>
<evidence type="ECO:0000313" key="10">
    <source>
        <dbReference type="Proteomes" id="UP000479114"/>
    </source>
</evidence>
<dbReference type="PANTHER" id="PTHR32322">
    <property type="entry name" value="INNER MEMBRANE TRANSPORTER"/>
    <property type="match status" value="1"/>
</dbReference>
<feature type="transmembrane region" description="Helical" evidence="7">
    <location>
        <begin position="269"/>
        <end position="287"/>
    </location>
</feature>
<dbReference type="GO" id="GO:0005886">
    <property type="term" value="C:plasma membrane"/>
    <property type="evidence" value="ECO:0007669"/>
    <property type="project" value="UniProtKB-SubCell"/>
</dbReference>
<dbReference type="PANTHER" id="PTHR32322:SF18">
    <property type="entry name" value="S-ADENOSYLMETHIONINE_S-ADENOSYLHOMOCYSTEINE TRANSPORTER"/>
    <property type="match status" value="1"/>
</dbReference>
<feature type="transmembrane region" description="Helical" evidence="7">
    <location>
        <begin position="245"/>
        <end position="263"/>
    </location>
</feature>
<dbReference type="KEGG" id="prz:GZH47_30505"/>
<evidence type="ECO:0000256" key="3">
    <source>
        <dbReference type="ARBA" id="ARBA00022475"/>
    </source>
</evidence>
<keyword evidence="5 7" id="KW-1133">Transmembrane helix</keyword>
<feature type="domain" description="EamA" evidence="8">
    <location>
        <begin position="13"/>
        <end position="138"/>
    </location>
</feature>
<evidence type="ECO:0000256" key="5">
    <source>
        <dbReference type="ARBA" id="ARBA00022989"/>
    </source>
</evidence>
<comment type="subcellular location">
    <subcellularLocation>
        <location evidence="1">Cell membrane</location>
        <topology evidence="1">Multi-pass membrane protein</topology>
    </subcellularLocation>
</comment>